<feature type="domain" description="ABC-type glycine betaine transport system substrate-binding" evidence="2">
    <location>
        <begin position="41"/>
        <end position="304"/>
    </location>
</feature>
<dbReference type="Gene3D" id="3.40.190.10">
    <property type="entry name" value="Periplasmic binding protein-like II"/>
    <property type="match status" value="1"/>
</dbReference>
<sequence length="307" mass="32127">MTVNINRRHLLGLAGIGAGTLALSACGLSGETAFGSGSTGDTVIIGSADFTESQIIAEIYAAALNKRGLTAETRPAIGAREAYIGALQEGTVGVVPDYSGNLLLYFDAQTKAQTPEEIMKALPSALSDQLSVLDPSPAENKDSLVVTSEVAQKFGLKSIADLAAHSSEITLGGPPEFAERSYGLPGLKKNYGFEPAKFSPINDGGGPLTVQALIDDQVQTADLFSTDPAIVKNNFVVLEDPKNNFLAQQVVPVVNAKQVSVAAADVLNEVSALLKTEDLIALNDRVSGEEKANPTTAAKDWVDQKLT</sequence>
<name>A0A7H2BJ51_9MICC</name>
<proteinExistence type="predicted"/>
<dbReference type="InterPro" id="IPR007210">
    <property type="entry name" value="ABC_Gly_betaine_transp_sub-bd"/>
</dbReference>
<dbReference type="GO" id="GO:0022857">
    <property type="term" value="F:transmembrane transporter activity"/>
    <property type="evidence" value="ECO:0007669"/>
    <property type="project" value="InterPro"/>
</dbReference>
<dbReference type="EMBL" id="CP061538">
    <property type="protein sequence ID" value="QNV39697.1"/>
    <property type="molecule type" value="Genomic_DNA"/>
</dbReference>
<dbReference type="RefSeq" id="WP_190617260.1">
    <property type="nucleotide sequence ID" value="NZ_CP061538.1"/>
</dbReference>
<reference evidence="3 4" key="1">
    <citation type="submission" date="2020-09" db="EMBL/GenBank/DDBJ databases">
        <title>Investigation of environmental microbe.</title>
        <authorList>
            <person name="Ou Y."/>
            <person name="Kang Q."/>
        </authorList>
    </citation>
    <scope>NUCLEOTIDE SEQUENCE [LARGE SCALE GENOMIC DNA]</scope>
    <source>
        <strain evidence="3 4">KJZ-9</strain>
    </source>
</reference>
<dbReference type="CDD" id="cd13606">
    <property type="entry name" value="PBP2_ProX_like"/>
    <property type="match status" value="1"/>
</dbReference>
<protein>
    <submittedName>
        <fullName evidence="3">ABC transporter substrate-binding protein</fullName>
    </submittedName>
</protein>
<dbReference type="Gene3D" id="3.40.190.120">
    <property type="entry name" value="Osmoprotection protein (prox), domain 2"/>
    <property type="match status" value="1"/>
</dbReference>
<dbReference type="Pfam" id="PF04069">
    <property type="entry name" value="OpuAC"/>
    <property type="match status" value="1"/>
</dbReference>
<dbReference type="SUPFAM" id="SSF53850">
    <property type="entry name" value="Periplasmic binding protein-like II"/>
    <property type="match status" value="1"/>
</dbReference>
<dbReference type="PROSITE" id="PS51318">
    <property type="entry name" value="TAT"/>
    <property type="match status" value="1"/>
</dbReference>
<evidence type="ECO:0000313" key="4">
    <source>
        <dbReference type="Proteomes" id="UP000516421"/>
    </source>
</evidence>
<dbReference type="InterPro" id="IPR006311">
    <property type="entry name" value="TAT_signal"/>
</dbReference>
<dbReference type="PROSITE" id="PS51257">
    <property type="entry name" value="PROKAR_LIPOPROTEIN"/>
    <property type="match status" value="1"/>
</dbReference>
<evidence type="ECO:0000256" key="1">
    <source>
        <dbReference type="SAM" id="MobiDB-lite"/>
    </source>
</evidence>
<keyword evidence="4" id="KW-1185">Reference proteome</keyword>
<dbReference type="AlphaFoldDB" id="A0A7H2BJ51"/>
<organism evidence="3 4">
    <name type="scientific">Rothia amarae</name>
    <dbReference type="NCBI Taxonomy" id="169480"/>
    <lineage>
        <taxon>Bacteria</taxon>
        <taxon>Bacillati</taxon>
        <taxon>Actinomycetota</taxon>
        <taxon>Actinomycetes</taxon>
        <taxon>Micrococcales</taxon>
        <taxon>Micrococcaceae</taxon>
        <taxon>Rothia</taxon>
    </lineage>
</organism>
<gene>
    <name evidence="3" type="ORF">IDM48_10115</name>
</gene>
<evidence type="ECO:0000313" key="3">
    <source>
        <dbReference type="EMBL" id="QNV39697.1"/>
    </source>
</evidence>
<accession>A0A7H2BJ51</accession>
<feature type="region of interest" description="Disordered" evidence="1">
    <location>
        <begin position="288"/>
        <end position="307"/>
    </location>
</feature>
<dbReference type="KEGG" id="rama:IDM48_10115"/>
<dbReference type="GO" id="GO:0043190">
    <property type="term" value="C:ATP-binding cassette (ABC) transporter complex"/>
    <property type="evidence" value="ECO:0007669"/>
    <property type="project" value="InterPro"/>
</dbReference>
<dbReference type="Proteomes" id="UP000516421">
    <property type="component" value="Chromosome"/>
</dbReference>
<evidence type="ECO:0000259" key="2">
    <source>
        <dbReference type="Pfam" id="PF04069"/>
    </source>
</evidence>